<dbReference type="RefSeq" id="WP_134711913.1">
    <property type="nucleotide sequence ID" value="NZ_CP119081.1"/>
</dbReference>
<dbReference type="PROSITE" id="PS51257">
    <property type="entry name" value="PROKAR_LIPOPROTEIN"/>
    <property type="match status" value="1"/>
</dbReference>
<dbReference type="EMBL" id="SCFR01000015">
    <property type="protein sequence ID" value="TFF65849.1"/>
    <property type="molecule type" value="Genomic_DNA"/>
</dbReference>
<gene>
    <name evidence="3" type="ORF">EQF91_04960</name>
</gene>
<dbReference type="SUPFAM" id="SSF160704">
    <property type="entry name" value="YehR-like"/>
    <property type="match status" value="1"/>
</dbReference>
<evidence type="ECO:0000256" key="2">
    <source>
        <dbReference type="SAM" id="SignalP"/>
    </source>
</evidence>
<dbReference type="Proteomes" id="UP000297454">
    <property type="component" value="Unassembled WGS sequence"/>
</dbReference>
<feature type="signal peptide" evidence="2">
    <location>
        <begin position="1"/>
        <end position="21"/>
    </location>
</feature>
<feature type="chain" id="PRO_5043195191" evidence="2">
    <location>
        <begin position="22"/>
        <end position="206"/>
    </location>
</feature>
<protein>
    <submittedName>
        <fullName evidence="3">DUF1307 domain-containing protein</fullName>
    </submittedName>
</protein>
<feature type="region of interest" description="Disordered" evidence="1">
    <location>
        <begin position="38"/>
        <end position="73"/>
    </location>
</feature>
<evidence type="ECO:0000313" key="4">
    <source>
        <dbReference type="Proteomes" id="UP000297454"/>
    </source>
</evidence>
<evidence type="ECO:0000313" key="3">
    <source>
        <dbReference type="EMBL" id="TFF65849.1"/>
    </source>
</evidence>
<keyword evidence="2" id="KW-0732">Signal</keyword>
<sequence length="206" mass="23501">MKLKFKLLILSFALVSLVACGKNNVKNIQETKIEIKKDTKSEVKKETNSENKKDTKKETNSENKIDNKKETNSEKLGKEELKGIVTSDKNGSVTKTNYYAINNIVTKVEQITDADLSKFDPETVKIFKENIEPTKQKYSKIKGIEYSVNIENNNLHEVLVMHVDNPEILKNLIASRLIAVEKGTTQIQLDKILNQFEKAGFNVERR</sequence>
<dbReference type="AlphaFoldDB" id="A0A4R9C107"/>
<dbReference type="Pfam" id="PF06998">
    <property type="entry name" value="DUF1307"/>
    <property type="match status" value="1"/>
</dbReference>
<comment type="caution">
    <text evidence="3">The sequence shown here is derived from an EMBL/GenBank/DDBJ whole genome shotgun (WGS) entry which is preliminary data.</text>
</comment>
<organism evidence="3 4">
    <name type="scientific">Helcococcus ovis</name>
    <dbReference type="NCBI Taxonomy" id="72026"/>
    <lineage>
        <taxon>Bacteria</taxon>
        <taxon>Bacillati</taxon>
        <taxon>Bacillota</taxon>
        <taxon>Tissierellia</taxon>
        <taxon>Tissierellales</taxon>
        <taxon>Peptoniphilaceae</taxon>
        <taxon>Helcococcus</taxon>
    </lineage>
</organism>
<dbReference type="Gene3D" id="3.30.1830.10">
    <property type="entry name" value="YehR-like"/>
    <property type="match status" value="1"/>
</dbReference>
<name>A0A4R9C107_9FIRM</name>
<keyword evidence="4" id="KW-1185">Reference proteome</keyword>
<dbReference type="GeneID" id="97031579"/>
<evidence type="ECO:0000256" key="1">
    <source>
        <dbReference type="SAM" id="MobiDB-lite"/>
    </source>
</evidence>
<reference evidence="3 4" key="1">
    <citation type="submission" date="2019-01" db="EMBL/GenBank/DDBJ databases">
        <title>Draft Genome Sequences of Helcococcus ovis Strains Isolated from the Uterus and Vagina of Dairy Cows with Metritis.</title>
        <authorList>
            <person name="Cunha F."/>
            <person name="Jeon S.J."/>
            <person name="Kutzer P."/>
            <person name="Galvao K.N."/>
        </authorList>
    </citation>
    <scope>NUCLEOTIDE SEQUENCE [LARGE SCALE GENOMIC DNA]</scope>
    <source>
        <strain evidence="3 4">KG-37</strain>
    </source>
</reference>
<accession>A0A4R9C107</accession>
<dbReference type="InterPro" id="IPR036699">
    <property type="entry name" value="YehR-like_sf"/>
</dbReference>
<dbReference type="InterPro" id="IPR009736">
    <property type="entry name" value="DUF1307"/>
</dbReference>
<proteinExistence type="predicted"/>